<dbReference type="PANTHER" id="PTHR21780:SF0">
    <property type="entry name" value="TRANSMEMBRANE PROTEIN 209"/>
    <property type="match status" value="1"/>
</dbReference>
<dbReference type="EMBL" id="JAPFFL010000019">
    <property type="protein sequence ID" value="KAJ6670458.1"/>
    <property type="molecule type" value="Genomic_DNA"/>
</dbReference>
<dbReference type="Pfam" id="PF09786">
    <property type="entry name" value="CytochromB561_N"/>
    <property type="match status" value="1"/>
</dbReference>
<name>A0A9Q0SAZ9_SALVM</name>
<keyword evidence="2" id="KW-1133">Transmembrane helix</keyword>
<protein>
    <submittedName>
        <fullName evidence="3">Uncharacterized protein</fullName>
    </submittedName>
</protein>
<dbReference type="PANTHER" id="PTHR21780">
    <property type="entry name" value="TRANSMEMBRANE PROTEIN 209"/>
    <property type="match status" value="1"/>
</dbReference>
<feature type="region of interest" description="Disordered" evidence="1">
    <location>
        <begin position="292"/>
        <end position="328"/>
    </location>
</feature>
<feature type="region of interest" description="Disordered" evidence="1">
    <location>
        <begin position="180"/>
        <end position="211"/>
    </location>
</feature>
<sequence length="734" mass="79921">METHGPPTPSSSSSKFAAYQNPAFSAALTAKSLRPSKSTLLFVVSLSSASAFSLLSTISRENGLIEVMSFGIFSQEVAYLCAKAAQAVVGLLFIGSVFSIFKAISLYRVKIAGVRITSPSKDARDQPWLTNRQLGLIGLKPKVEPVVSESSKKPPKSNPSPSASNVLVPIHQLNCSYQKSHVGSDKSNAGSRNKMTSFHTPSKSQNSPSFYLVPGANSPLPSFQSSPVIDSAVSTPWSDKRASYTKEIRTEEQLEHFLAEVNEKIIESAGKYATPPPTIGGFGMASPNTVASPANTSGATRSTPLRPVRMSPGSQKFTTPPKIGEGDLPPPMSMEESIEAFKHLGIYPQIDRWHDRLRQWFSSVLLNPLLDKIETSHIQVMQAAAKLGISITISQVGSDTPSENPATVSSTDRKEWQPTFSLDEDGLLSQLRATLLQGLDASAAKLPLSSLQQSLQQNPMISIMQECVDAITTHQRLLALMRGEWARGLLPHSNVRDDYMVKRIRELAEGTCLKNYEYLGSGEVYDKKNKKCTLALPDDSHLLLYLFCAFLEHPKWMLHVDPPSNAGAQSSKNPLFLGVLPPRERFPEKYISVISNAPSMLHQGALVLAVGKQSPTVFALYWDQKLQFSLQGRTALWDSISLLCHRIKVGYGAIVRGMHLGSSALSICPVLEDTDLTGLLEIINLKGLSEVDSCIICAVFLEIGGALSYTPLTTDLDEDLDDDCLKVARLHSIG</sequence>
<feature type="compositionally biased region" description="Polar residues" evidence="1">
    <location>
        <begin position="180"/>
        <end position="209"/>
    </location>
</feature>
<feature type="compositionally biased region" description="Polar residues" evidence="1">
    <location>
        <begin position="292"/>
        <end position="303"/>
    </location>
</feature>
<gene>
    <name evidence="3" type="ORF">OIU85_014346</name>
</gene>
<proteinExistence type="predicted"/>
<keyword evidence="2" id="KW-0472">Membrane</keyword>
<dbReference type="GO" id="GO:0016020">
    <property type="term" value="C:membrane"/>
    <property type="evidence" value="ECO:0007669"/>
    <property type="project" value="TreeGrafter"/>
</dbReference>
<evidence type="ECO:0000256" key="2">
    <source>
        <dbReference type="SAM" id="Phobius"/>
    </source>
</evidence>
<comment type="caution">
    <text evidence="3">The sequence shown here is derived from an EMBL/GenBank/DDBJ whole genome shotgun (WGS) entry which is preliminary data.</text>
</comment>
<dbReference type="OrthoDB" id="509821at2759"/>
<evidence type="ECO:0000256" key="1">
    <source>
        <dbReference type="SAM" id="MobiDB-lite"/>
    </source>
</evidence>
<keyword evidence="2" id="KW-0812">Transmembrane</keyword>
<dbReference type="Proteomes" id="UP001151529">
    <property type="component" value="Chromosome 9"/>
</dbReference>
<reference evidence="3" key="2">
    <citation type="journal article" date="2023" name="Int. J. Mol. Sci.">
        <title>De Novo Assembly and Annotation of 11 Diverse Shrub Willow (Salix) Genomes Reveals Novel Gene Organization in Sex-Linked Regions.</title>
        <authorList>
            <person name="Hyden B."/>
            <person name="Feng K."/>
            <person name="Yates T.B."/>
            <person name="Jawdy S."/>
            <person name="Cereghino C."/>
            <person name="Smart L.B."/>
            <person name="Muchero W."/>
        </authorList>
    </citation>
    <scope>NUCLEOTIDE SEQUENCE [LARGE SCALE GENOMIC DNA]</scope>
    <source>
        <tissue evidence="3">Shoot tip</tissue>
    </source>
</reference>
<evidence type="ECO:0000313" key="4">
    <source>
        <dbReference type="Proteomes" id="UP001151529"/>
    </source>
</evidence>
<dbReference type="AlphaFoldDB" id="A0A9Q0SAZ9"/>
<dbReference type="InterPro" id="IPR019176">
    <property type="entry name" value="Cytochrome_B561-rel"/>
</dbReference>
<reference evidence="3" key="1">
    <citation type="submission" date="2022-11" db="EMBL/GenBank/DDBJ databases">
        <authorList>
            <person name="Hyden B.L."/>
            <person name="Feng K."/>
            <person name="Yates T."/>
            <person name="Jawdy S."/>
            <person name="Smart L.B."/>
            <person name="Muchero W."/>
        </authorList>
    </citation>
    <scope>NUCLEOTIDE SEQUENCE</scope>
    <source>
        <tissue evidence="3">Shoot tip</tissue>
    </source>
</reference>
<organism evidence="3 4">
    <name type="scientific">Salix viminalis</name>
    <name type="common">Common osier</name>
    <name type="synonym">Basket willow</name>
    <dbReference type="NCBI Taxonomy" id="40686"/>
    <lineage>
        <taxon>Eukaryota</taxon>
        <taxon>Viridiplantae</taxon>
        <taxon>Streptophyta</taxon>
        <taxon>Embryophyta</taxon>
        <taxon>Tracheophyta</taxon>
        <taxon>Spermatophyta</taxon>
        <taxon>Magnoliopsida</taxon>
        <taxon>eudicotyledons</taxon>
        <taxon>Gunneridae</taxon>
        <taxon>Pentapetalae</taxon>
        <taxon>rosids</taxon>
        <taxon>fabids</taxon>
        <taxon>Malpighiales</taxon>
        <taxon>Salicaceae</taxon>
        <taxon>Saliceae</taxon>
        <taxon>Salix</taxon>
    </lineage>
</organism>
<evidence type="ECO:0000313" key="3">
    <source>
        <dbReference type="EMBL" id="KAJ6670458.1"/>
    </source>
</evidence>
<accession>A0A9Q0SAZ9</accession>
<feature type="transmembrane region" description="Helical" evidence="2">
    <location>
        <begin position="39"/>
        <end position="57"/>
    </location>
</feature>
<feature type="transmembrane region" description="Helical" evidence="2">
    <location>
        <begin position="77"/>
        <end position="101"/>
    </location>
</feature>
<keyword evidence="4" id="KW-1185">Reference proteome</keyword>